<evidence type="ECO:0000256" key="2">
    <source>
        <dbReference type="ARBA" id="ARBA00023054"/>
    </source>
</evidence>
<reference evidence="4" key="1">
    <citation type="journal article" date="2019" name="PLoS Negl. Trop. Dis.">
        <title>Revisiting the worldwide diversity of Leptospira species in the environment.</title>
        <authorList>
            <person name="Vincent A.T."/>
            <person name="Schiettekatte O."/>
            <person name="Bourhy P."/>
            <person name="Veyrier F.J."/>
            <person name="Picardeau M."/>
        </authorList>
    </citation>
    <scope>NUCLEOTIDE SEQUENCE [LARGE SCALE GENOMIC DNA]</scope>
    <source>
        <strain evidence="4">201702476</strain>
    </source>
</reference>
<dbReference type="PANTHER" id="PTHR32347">
    <property type="entry name" value="EFFLUX SYSTEM COMPONENT YKNX-RELATED"/>
    <property type="match status" value="1"/>
</dbReference>
<keyword evidence="2" id="KW-0175">Coiled coil</keyword>
<dbReference type="Gene3D" id="2.40.50.100">
    <property type="match status" value="1"/>
</dbReference>
<evidence type="ECO:0000256" key="1">
    <source>
        <dbReference type="ARBA" id="ARBA00004196"/>
    </source>
</evidence>
<proteinExistence type="predicted"/>
<organism evidence="4 5">
    <name type="scientific">Leptospira ognonensis</name>
    <dbReference type="NCBI Taxonomy" id="2484945"/>
    <lineage>
        <taxon>Bacteria</taxon>
        <taxon>Pseudomonadati</taxon>
        <taxon>Spirochaetota</taxon>
        <taxon>Spirochaetia</taxon>
        <taxon>Leptospirales</taxon>
        <taxon>Leptospiraceae</taxon>
        <taxon>Leptospira</taxon>
    </lineage>
</organism>
<keyword evidence="3" id="KW-0472">Membrane</keyword>
<feature type="transmembrane region" description="Helical" evidence="3">
    <location>
        <begin position="7"/>
        <end position="25"/>
    </location>
</feature>
<dbReference type="EMBL" id="RQGD01000010">
    <property type="protein sequence ID" value="TGL62323.1"/>
    <property type="molecule type" value="Genomic_DNA"/>
</dbReference>
<keyword evidence="3" id="KW-0812">Transmembrane</keyword>
<dbReference type="InterPro" id="IPR050465">
    <property type="entry name" value="UPF0194_transport"/>
</dbReference>
<evidence type="ECO:0000256" key="3">
    <source>
        <dbReference type="SAM" id="Phobius"/>
    </source>
</evidence>
<accession>A0A4R9KBV2</accession>
<keyword evidence="5" id="KW-1185">Reference proteome</keyword>
<comment type="subcellular location">
    <subcellularLocation>
        <location evidence="1">Cell envelope</location>
    </subcellularLocation>
</comment>
<dbReference type="PANTHER" id="PTHR32347:SF23">
    <property type="entry name" value="BLL5650 PROTEIN"/>
    <property type="match status" value="1"/>
</dbReference>
<comment type="caution">
    <text evidence="4">The sequence shown here is derived from an EMBL/GenBank/DDBJ whole genome shotgun (WGS) entry which is preliminary data.</text>
</comment>
<evidence type="ECO:0000313" key="5">
    <source>
        <dbReference type="Proteomes" id="UP000297693"/>
    </source>
</evidence>
<name>A0A4R9KBV2_9LEPT</name>
<protein>
    <submittedName>
        <fullName evidence="4">HlyD family efflux transporter periplasmic adaptor subunit</fullName>
    </submittedName>
</protein>
<dbReference type="GO" id="GO:0030313">
    <property type="term" value="C:cell envelope"/>
    <property type="evidence" value="ECO:0007669"/>
    <property type="project" value="UniProtKB-SubCell"/>
</dbReference>
<dbReference type="AlphaFoldDB" id="A0A4R9KBV2"/>
<sequence length="257" mass="28044">MALNKKYLGLGGGLVLLLSVIFLILKQSNKESLTISRGSIVEAVYALGTVKPLQSYSLKFGISASIKDLYIEEGQYVTKGAPLLSNDSGIVFKAPFSGIITNLTLSKNEIAMPGVPILELIDMKSAFIQVSLDQESALRVKANQKAQLSFESIRGHVYEGIVERVYPSHGQFIVRINSPKLPEGILAEMTTDVAIEVSRKENVILVPLIAADKGKIIRIRDGKKSKIEIKLGAINSEFGELIDGDLAENDEVFVNRK</sequence>
<evidence type="ECO:0000313" key="4">
    <source>
        <dbReference type="EMBL" id="TGL62323.1"/>
    </source>
</evidence>
<gene>
    <name evidence="4" type="ORF">EHQ58_02520</name>
</gene>
<keyword evidence="3" id="KW-1133">Transmembrane helix</keyword>
<dbReference type="Proteomes" id="UP000297693">
    <property type="component" value="Unassembled WGS sequence"/>
</dbReference>
<dbReference type="OrthoDB" id="344621at2"/>
<dbReference type="Gene3D" id="2.40.30.170">
    <property type="match status" value="1"/>
</dbReference>